<dbReference type="PANTHER" id="PTHR14580:SF0">
    <property type="entry name" value="MULTIPLE MYELOMA TUMOR-ASSOCIATED PROTEIN 2"/>
    <property type="match status" value="1"/>
</dbReference>
<organism evidence="3 4">
    <name type="scientific">Calocera cornea HHB12733</name>
    <dbReference type="NCBI Taxonomy" id="1353952"/>
    <lineage>
        <taxon>Eukaryota</taxon>
        <taxon>Fungi</taxon>
        <taxon>Dikarya</taxon>
        <taxon>Basidiomycota</taxon>
        <taxon>Agaricomycotina</taxon>
        <taxon>Dacrymycetes</taxon>
        <taxon>Dacrymycetales</taxon>
        <taxon>Dacrymycetaceae</taxon>
        <taxon>Calocera</taxon>
    </lineage>
</organism>
<keyword evidence="4" id="KW-1185">Reference proteome</keyword>
<feature type="region of interest" description="Disordered" evidence="1">
    <location>
        <begin position="84"/>
        <end position="262"/>
    </location>
</feature>
<feature type="compositionally biased region" description="Basic and acidic residues" evidence="1">
    <location>
        <begin position="106"/>
        <end position="115"/>
    </location>
</feature>
<dbReference type="InterPro" id="IPR019315">
    <property type="entry name" value="MMTA2_N"/>
</dbReference>
<protein>
    <recommendedName>
        <fullName evidence="2">Multiple myeloma tumor-associated protein 2-like N-terminal domain-containing protein</fullName>
    </recommendedName>
</protein>
<dbReference type="OrthoDB" id="5390672at2759"/>
<dbReference type="Pfam" id="PF10159">
    <property type="entry name" value="MMtag"/>
    <property type="match status" value="1"/>
</dbReference>
<reference evidence="3 4" key="1">
    <citation type="journal article" date="2016" name="Mol. Biol. Evol.">
        <title>Comparative Genomics of Early-Diverging Mushroom-Forming Fungi Provides Insights into the Origins of Lignocellulose Decay Capabilities.</title>
        <authorList>
            <person name="Nagy L.G."/>
            <person name="Riley R."/>
            <person name="Tritt A."/>
            <person name="Adam C."/>
            <person name="Daum C."/>
            <person name="Floudas D."/>
            <person name="Sun H."/>
            <person name="Yadav J.S."/>
            <person name="Pangilinan J."/>
            <person name="Larsson K.H."/>
            <person name="Matsuura K."/>
            <person name="Barry K."/>
            <person name="Labutti K."/>
            <person name="Kuo R."/>
            <person name="Ohm R.A."/>
            <person name="Bhattacharya S.S."/>
            <person name="Shirouzu T."/>
            <person name="Yoshinaga Y."/>
            <person name="Martin F.M."/>
            <person name="Grigoriev I.V."/>
            <person name="Hibbett D.S."/>
        </authorList>
    </citation>
    <scope>NUCLEOTIDE SEQUENCE [LARGE SCALE GENOMIC DNA]</scope>
    <source>
        <strain evidence="3 4">HHB12733</strain>
    </source>
</reference>
<dbReference type="InParanoid" id="A0A165FWS7"/>
<feature type="compositionally biased region" description="Basic and acidic residues" evidence="1">
    <location>
        <begin position="176"/>
        <end position="190"/>
    </location>
</feature>
<dbReference type="PANTHER" id="PTHR14580">
    <property type="entry name" value="MULTIPLE MYELOMA TUMOR-ASSOCIATED PROTEIN 2 FAMILY MEMBER"/>
    <property type="match status" value="1"/>
</dbReference>
<feature type="domain" description="Multiple myeloma tumor-associated protein 2-like N-terminal" evidence="2">
    <location>
        <begin position="9"/>
        <end position="83"/>
    </location>
</feature>
<dbReference type="Proteomes" id="UP000076842">
    <property type="component" value="Unassembled WGS sequence"/>
</dbReference>
<evidence type="ECO:0000313" key="4">
    <source>
        <dbReference type="Proteomes" id="UP000076842"/>
    </source>
</evidence>
<gene>
    <name evidence="3" type="ORF">CALCODRAFT_550484</name>
</gene>
<feature type="compositionally biased region" description="Basic and acidic residues" evidence="1">
    <location>
        <begin position="122"/>
        <end position="159"/>
    </location>
</feature>
<evidence type="ECO:0000313" key="3">
    <source>
        <dbReference type="EMBL" id="KZT57303.1"/>
    </source>
</evidence>
<accession>A0A165FWS7</accession>
<proteinExistence type="predicted"/>
<dbReference type="AlphaFoldDB" id="A0A165FWS7"/>
<dbReference type="InterPro" id="IPR039207">
    <property type="entry name" value="MMTAG2-like"/>
</dbReference>
<feature type="compositionally biased region" description="Basic and acidic residues" evidence="1">
    <location>
        <begin position="198"/>
        <end position="253"/>
    </location>
</feature>
<evidence type="ECO:0000259" key="2">
    <source>
        <dbReference type="Pfam" id="PF10159"/>
    </source>
</evidence>
<sequence length="262" mass="31107">MYNGPIRGGTRGGAGDFKWTDVVQDKDRENYLGHSVNAPAGRWQKNKDIHWYSRDIDRTEEEKREEIRRIKEAEEDALAIALGFQPAVRVPQVESGSVPPGMPDLNDQKAQEKEEKRRRKDEKRVRKEERRVRKEERRREKAMREGRSLSPRRHSDDSRSPSPRRRRNDRSVSPAPRRELDAKPERDGRRTPPRRHDRSPVRDHDRTSSAHRAEGGRGYDEEEMRKERERDRRRWEANAERDRPGRRGGDFWERGQVSTPRR</sequence>
<name>A0A165FWS7_9BASI</name>
<evidence type="ECO:0000256" key="1">
    <source>
        <dbReference type="SAM" id="MobiDB-lite"/>
    </source>
</evidence>
<dbReference type="EMBL" id="KV423965">
    <property type="protein sequence ID" value="KZT57303.1"/>
    <property type="molecule type" value="Genomic_DNA"/>
</dbReference>